<evidence type="ECO:0000313" key="1">
    <source>
        <dbReference type="EMBL" id="GAX01983.1"/>
    </source>
</evidence>
<keyword evidence="2" id="KW-1185">Reference proteome</keyword>
<proteinExistence type="predicted"/>
<dbReference type="AlphaFoldDB" id="A0A1Z5IJN9"/>
<evidence type="ECO:0000313" key="2">
    <source>
        <dbReference type="Proteomes" id="UP000198402"/>
    </source>
</evidence>
<accession>A0A1Z5IJN9</accession>
<gene>
    <name evidence="1" type="ORF">IWT126_02047</name>
</gene>
<protein>
    <submittedName>
        <fullName evidence="1">Uncharacterized protein</fullName>
    </submittedName>
</protein>
<organism evidence="1 2">
    <name type="scientific">Secundilactobacillus silagei JCM 19001</name>
    <dbReference type="NCBI Taxonomy" id="1302250"/>
    <lineage>
        <taxon>Bacteria</taxon>
        <taxon>Bacillati</taxon>
        <taxon>Bacillota</taxon>
        <taxon>Bacilli</taxon>
        <taxon>Lactobacillales</taxon>
        <taxon>Lactobacillaceae</taxon>
        <taxon>Secundilactobacillus</taxon>
    </lineage>
</organism>
<dbReference type="EMBL" id="BCMG01000011">
    <property type="protein sequence ID" value="GAX01983.1"/>
    <property type="molecule type" value="Genomic_DNA"/>
</dbReference>
<comment type="caution">
    <text evidence="1">The sequence shown here is derived from an EMBL/GenBank/DDBJ whole genome shotgun (WGS) entry which is preliminary data.</text>
</comment>
<name>A0A1Z5IJN9_9LACO</name>
<reference evidence="1 2" key="1">
    <citation type="submission" date="2015-11" db="EMBL/GenBank/DDBJ databases">
        <title>Draft genome sequences of new species of the genus Lactobacillus isolated from orchardgrass silage.</title>
        <authorList>
            <person name="Tohno M."/>
            <person name="Tanizawa Y."/>
            <person name="Arita M."/>
        </authorList>
    </citation>
    <scope>NUCLEOTIDE SEQUENCE [LARGE SCALE GENOMIC DNA]</scope>
    <source>
        <strain evidence="1 2">IWT126</strain>
    </source>
</reference>
<dbReference type="Proteomes" id="UP000198402">
    <property type="component" value="Unassembled WGS sequence"/>
</dbReference>
<sequence>MVLFYFGYFDLIQDVEIKFEKISKERFITDDMLMTWYEHESDDKNDDINL</sequence>